<dbReference type="Gene3D" id="3.90.1580.10">
    <property type="entry name" value="paralog of FGE (formylglycine-generating enzyme)"/>
    <property type="match status" value="1"/>
</dbReference>
<dbReference type="InterPro" id="IPR042095">
    <property type="entry name" value="SUMF_sf"/>
</dbReference>
<proteinExistence type="predicted"/>
<dbReference type="Pfam" id="PF03781">
    <property type="entry name" value="FGE-sulfatase"/>
    <property type="match status" value="1"/>
</dbReference>
<dbReference type="InterPro" id="IPR005532">
    <property type="entry name" value="SUMF_dom"/>
</dbReference>
<name>A0A318EM22_9GAMM</name>
<dbReference type="PANTHER" id="PTHR23150">
    <property type="entry name" value="SULFATASE MODIFYING FACTOR 1, 2"/>
    <property type="match status" value="1"/>
</dbReference>
<dbReference type="GO" id="GO:0120147">
    <property type="term" value="F:formylglycine-generating oxidase activity"/>
    <property type="evidence" value="ECO:0007669"/>
    <property type="project" value="TreeGrafter"/>
</dbReference>
<dbReference type="InterPro" id="IPR016187">
    <property type="entry name" value="CTDL_fold"/>
</dbReference>
<dbReference type="AlphaFoldDB" id="A0A318EM22"/>
<comment type="caution">
    <text evidence="2">The sequence shown here is derived from an EMBL/GenBank/DDBJ whole genome shotgun (WGS) entry which is preliminary data.</text>
</comment>
<evidence type="ECO:0000259" key="1">
    <source>
        <dbReference type="Pfam" id="PF03781"/>
    </source>
</evidence>
<keyword evidence="3" id="KW-1185">Reference proteome</keyword>
<dbReference type="SUPFAM" id="SSF56436">
    <property type="entry name" value="C-type lectin-like"/>
    <property type="match status" value="1"/>
</dbReference>
<feature type="domain" description="Sulfatase-modifying factor enzyme-like" evidence="1">
    <location>
        <begin position="31"/>
        <end position="284"/>
    </location>
</feature>
<accession>A0A318EM22</accession>
<dbReference type="EMBL" id="QICN01000002">
    <property type="protein sequence ID" value="PXV70260.1"/>
    <property type="molecule type" value="Genomic_DNA"/>
</dbReference>
<sequence>MKVRPPIDARRRRCRTGVVALALTALPVIAAADMIRVPGGQTRIGDDASRADERPSFVAAVAAFELDRGPVTVAAFARHVARQHIVTEAERIGSASVMTYGSGRWQLVAGANWRRPLGPDGPAATETHPVTQVSWHDAQAYCTAQGKRLPTEVEFEHAARLAGHGGRHAFGDALRRDGRYRANVWTGAFPALNTGADGYKATSPVGAYGRDGLGFEDLAGNVWEWTADWYAPYGVPAATPAREKAQRGGSFLCDPDVCYGFRVSGRAHATPDSTLMHVGFRCARDPVG</sequence>
<dbReference type="PANTHER" id="PTHR23150:SF19">
    <property type="entry name" value="FORMYLGLYCINE-GENERATING ENZYME"/>
    <property type="match status" value="1"/>
</dbReference>
<dbReference type="Proteomes" id="UP000248330">
    <property type="component" value="Unassembled WGS sequence"/>
</dbReference>
<organism evidence="2 3">
    <name type="scientific">Sinimarinibacterium flocculans</name>
    <dbReference type="NCBI Taxonomy" id="985250"/>
    <lineage>
        <taxon>Bacteria</taxon>
        <taxon>Pseudomonadati</taxon>
        <taxon>Pseudomonadota</taxon>
        <taxon>Gammaproteobacteria</taxon>
        <taxon>Nevskiales</taxon>
        <taxon>Nevskiaceae</taxon>
        <taxon>Sinimarinibacterium</taxon>
    </lineage>
</organism>
<evidence type="ECO:0000313" key="2">
    <source>
        <dbReference type="EMBL" id="PXV70260.1"/>
    </source>
</evidence>
<dbReference type="InterPro" id="IPR051043">
    <property type="entry name" value="Sulfatase_Mod_Factor_Kinase"/>
</dbReference>
<evidence type="ECO:0000313" key="3">
    <source>
        <dbReference type="Proteomes" id="UP000248330"/>
    </source>
</evidence>
<dbReference type="RefSeq" id="WP_170123893.1">
    <property type="nucleotide sequence ID" value="NZ_CAWNXA010000002.1"/>
</dbReference>
<reference evidence="2 3" key="1">
    <citation type="submission" date="2018-04" db="EMBL/GenBank/DDBJ databases">
        <title>Genomic Encyclopedia of Type Strains, Phase IV (KMG-IV): sequencing the most valuable type-strain genomes for metagenomic binning, comparative biology and taxonomic classification.</title>
        <authorList>
            <person name="Goeker M."/>
        </authorList>
    </citation>
    <scope>NUCLEOTIDE SEQUENCE [LARGE SCALE GENOMIC DNA]</scope>
    <source>
        <strain evidence="2 3">DSM 104150</strain>
    </source>
</reference>
<gene>
    <name evidence="2" type="ORF">C8D93_102112</name>
</gene>
<protein>
    <submittedName>
        <fullName evidence="2">Sulfatase modifying factor 1</fullName>
    </submittedName>
</protein>